<evidence type="ECO:0000313" key="1">
    <source>
        <dbReference type="EMBL" id="GAL04291.1"/>
    </source>
</evidence>
<reference evidence="1 2" key="1">
    <citation type="journal article" date="2014" name="Genome Announc.">
        <title>Draft Genome Sequences of Two Vibrionaceae Species, Vibrio ponticus C121 and Photobacterium aphoticum C119, Isolated as Coral Reef Microbiota.</title>
        <authorList>
            <person name="Al-saari N."/>
            <person name="Meirelles P.M."/>
            <person name="Mino S."/>
            <person name="Suda W."/>
            <person name="Oshima K."/>
            <person name="Hattori M."/>
            <person name="Ohkuma M."/>
            <person name="Thompson F.L."/>
            <person name="Gomez-Gil B."/>
            <person name="Sawabe T."/>
            <person name="Sawabe T."/>
        </authorList>
    </citation>
    <scope>NUCLEOTIDE SEQUENCE [LARGE SCALE GENOMIC DNA]</scope>
    <source>
        <strain evidence="1 2">JCM 19237</strain>
    </source>
</reference>
<gene>
    <name evidence="1" type="ORF">JCM19237_963</name>
</gene>
<dbReference type="AlphaFoldDB" id="A0A090QMX7"/>
<evidence type="ECO:0000313" key="2">
    <source>
        <dbReference type="Proteomes" id="UP000029227"/>
    </source>
</evidence>
<dbReference type="EMBL" id="BBMN01000004">
    <property type="protein sequence ID" value="GAL04291.1"/>
    <property type="molecule type" value="Genomic_DNA"/>
</dbReference>
<name>A0A090QMX7_9GAMM</name>
<accession>A0A090QMX7</accession>
<dbReference type="Proteomes" id="UP000029227">
    <property type="component" value="Unassembled WGS sequence"/>
</dbReference>
<proteinExistence type="predicted"/>
<dbReference type="STRING" id="754436.JCM19237_963"/>
<comment type="caution">
    <text evidence="1">The sequence shown here is derived from an EMBL/GenBank/DDBJ whole genome shotgun (WGS) entry which is preliminary data.</text>
</comment>
<sequence>MKITFVRAKDGEGNTAFWHCHNGSEKTKGRCNEYKQDGIGG</sequence>
<organism evidence="1 2">
    <name type="scientific">Photobacterium aphoticum</name>
    <dbReference type="NCBI Taxonomy" id="754436"/>
    <lineage>
        <taxon>Bacteria</taxon>
        <taxon>Pseudomonadati</taxon>
        <taxon>Pseudomonadota</taxon>
        <taxon>Gammaproteobacteria</taxon>
        <taxon>Vibrionales</taxon>
        <taxon>Vibrionaceae</taxon>
        <taxon>Photobacterium</taxon>
    </lineage>
</organism>
<protein>
    <submittedName>
        <fullName evidence="1">Uncharacterized protein</fullName>
    </submittedName>
</protein>